<sequence length="182" mass="21041">MYQVNLSSWRAERLLARYRFWRNTGLYQCSFLVIALVIALMQSHGVQTRQRGSLAELTQQQAALSQHHQEVQHAMTQLQQAEQRLLIYRQAHQSARRYATLLQQLAQHIPDSCWLVNLVPQDDKVIFEAISQEYAAINGFLVQLGRQSLLVNVRLQKIAQQDDGNFRFAVWAKWQSGEANHG</sequence>
<dbReference type="PANTHER" id="PTHR40278">
    <property type="entry name" value="DNA UTILIZATION PROTEIN HOFN"/>
    <property type="match status" value="1"/>
</dbReference>
<evidence type="ECO:0000256" key="2">
    <source>
        <dbReference type="SAM" id="Phobius"/>
    </source>
</evidence>
<dbReference type="PANTHER" id="PTHR40278:SF1">
    <property type="entry name" value="DNA UTILIZATION PROTEIN HOFN"/>
    <property type="match status" value="1"/>
</dbReference>
<dbReference type="AlphaFoldDB" id="A0A0T9U904"/>
<dbReference type="Pfam" id="PF05137">
    <property type="entry name" value="PilN"/>
    <property type="match status" value="1"/>
</dbReference>
<keyword evidence="2" id="KW-0812">Transmembrane</keyword>
<feature type="coiled-coil region" evidence="1">
    <location>
        <begin position="64"/>
        <end position="91"/>
    </location>
</feature>
<accession>A0A0T9U904</accession>
<feature type="transmembrane region" description="Helical" evidence="2">
    <location>
        <begin position="20"/>
        <end position="41"/>
    </location>
</feature>
<dbReference type="RefSeq" id="WP_050126063.1">
    <property type="nucleotide sequence ID" value="NZ_CABHQI010000116.1"/>
</dbReference>
<keyword evidence="2" id="KW-1133">Transmembrane helix</keyword>
<protein>
    <submittedName>
        <fullName evidence="3">Type IV pilus biogenesis protein PilN</fullName>
    </submittedName>
</protein>
<organism evidence="3 4">
    <name type="scientific">Yersinia aleksiciae</name>
    <dbReference type="NCBI Taxonomy" id="263819"/>
    <lineage>
        <taxon>Bacteria</taxon>
        <taxon>Pseudomonadati</taxon>
        <taxon>Pseudomonadota</taxon>
        <taxon>Gammaproteobacteria</taxon>
        <taxon>Enterobacterales</taxon>
        <taxon>Yersiniaceae</taxon>
        <taxon>Yersinia</taxon>
    </lineage>
</organism>
<dbReference type="InterPro" id="IPR052534">
    <property type="entry name" value="Extracell_DNA_Util/SecSys_Comp"/>
</dbReference>
<evidence type="ECO:0000256" key="1">
    <source>
        <dbReference type="SAM" id="Coils"/>
    </source>
</evidence>
<dbReference type="Proteomes" id="UP000040088">
    <property type="component" value="Unassembled WGS sequence"/>
</dbReference>
<name>A0A0T9U904_YERAE</name>
<proteinExistence type="predicted"/>
<dbReference type="EMBL" id="CQEM01000010">
    <property type="protein sequence ID" value="CNL26906.1"/>
    <property type="molecule type" value="Genomic_DNA"/>
</dbReference>
<reference evidence="4" key="1">
    <citation type="submission" date="2015-03" db="EMBL/GenBank/DDBJ databases">
        <authorList>
            <consortium name="Pathogen Informatics"/>
        </authorList>
    </citation>
    <scope>NUCLEOTIDE SEQUENCE [LARGE SCALE GENOMIC DNA]</scope>
    <source>
        <strain evidence="4">IP27925</strain>
    </source>
</reference>
<keyword evidence="2" id="KW-0472">Membrane</keyword>
<evidence type="ECO:0000313" key="4">
    <source>
        <dbReference type="Proteomes" id="UP000040088"/>
    </source>
</evidence>
<keyword evidence="1" id="KW-0175">Coiled coil</keyword>
<dbReference type="InterPro" id="IPR007813">
    <property type="entry name" value="PilN"/>
</dbReference>
<evidence type="ECO:0000313" key="3">
    <source>
        <dbReference type="EMBL" id="CNL26906.1"/>
    </source>
</evidence>
<gene>
    <name evidence="3" type="ORF">ERS008460_02375</name>
</gene>